<dbReference type="AlphaFoldDB" id="A0A2W4UQB0"/>
<name>A0A2W4UQB0_9CYAN</name>
<dbReference type="Pfam" id="PF08846">
    <property type="entry name" value="DUF1816"/>
    <property type="match status" value="1"/>
</dbReference>
<dbReference type="Proteomes" id="UP000249354">
    <property type="component" value="Unassembled WGS sequence"/>
</dbReference>
<protein>
    <recommendedName>
        <fullName evidence="3">DUF1816 domain-containing protein</fullName>
    </recommendedName>
</protein>
<dbReference type="EMBL" id="QBMC01000011">
    <property type="protein sequence ID" value="PZO22304.1"/>
    <property type="molecule type" value="Genomic_DNA"/>
</dbReference>
<evidence type="ECO:0000313" key="1">
    <source>
        <dbReference type="EMBL" id="PZO22304.1"/>
    </source>
</evidence>
<organism evidence="1 2">
    <name type="scientific">Leptolyngbya foveolarum</name>
    <dbReference type="NCBI Taxonomy" id="47253"/>
    <lineage>
        <taxon>Bacteria</taxon>
        <taxon>Bacillati</taxon>
        <taxon>Cyanobacteriota</taxon>
        <taxon>Cyanophyceae</taxon>
        <taxon>Leptolyngbyales</taxon>
        <taxon>Leptolyngbyaceae</taxon>
        <taxon>Leptolyngbya group</taxon>
        <taxon>Leptolyngbya</taxon>
    </lineage>
</organism>
<evidence type="ECO:0000313" key="2">
    <source>
        <dbReference type="Proteomes" id="UP000249354"/>
    </source>
</evidence>
<comment type="caution">
    <text evidence="1">The sequence shown here is derived from an EMBL/GenBank/DDBJ whole genome shotgun (WGS) entry which is preliminary data.</text>
</comment>
<reference evidence="2" key="1">
    <citation type="submission" date="2018-04" db="EMBL/GenBank/DDBJ databases">
        <authorList>
            <person name="Cornet L."/>
        </authorList>
    </citation>
    <scope>NUCLEOTIDE SEQUENCE [LARGE SCALE GENOMIC DNA]</scope>
</reference>
<proteinExistence type="predicted"/>
<gene>
    <name evidence="1" type="ORF">DCF25_03055</name>
</gene>
<evidence type="ECO:0008006" key="3">
    <source>
        <dbReference type="Google" id="ProtNLM"/>
    </source>
</evidence>
<dbReference type="InterPro" id="IPR014945">
    <property type="entry name" value="DUF1816"/>
</dbReference>
<sequence length="88" mass="10112">MKNFFSNLFDFFFTPWWIKITTAEPKCIYYFGPFESEKEAVQYQAGFIEDLQQENAQQITASIQRSSAPDQLTIELEPSKSSAAMVSV</sequence>
<accession>A0A2W4UQB0</accession>
<reference evidence="1 2" key="2">
    <citation type="submission" date="2018-06" db="EMBL/GenBank/DDBJ databases">
        <title>Metagenomic assembly of (sub)arctic Cyanobacteria and their associated microbiome from non-axenic cultures.</title>
        <authorList>
            <person name="Baurain D."/>
        </authorList>
    </citation>
    <scope>NUCLEOTIDE SEQUENCE [LARGE SCALE GENOMIC DNA]</scope>
    <source>
        <strain evidence="1">ULC129bin1</strain>
    </source>
</reference>